<proteinExistence type="predicted"/>
<gene>
    <name evidence="1" type="ORF">BvMPK_0101</name>
</gene>
<dbReference type="Proteomes" id="UP000061587">
    <property type="component" value="Chromosome"/>
</dbReference>
<sequence>MSGCIVTEQERNMKFPLTDLITIRRFAQIVGIEIDERKFRNVREFREYFGKLIRETVEKEDW</sequence>
<name>A0A0P0L051_PHOVU</name>
<evidence type="ECO:0000313" key="2">
    <source>
        <dbReference type="Proteomes" id="UP000061587"/>
    </source>
</evidence>
<dbReference type="AlphaFoldDB" id="A0A0P0L051"/>
<evidence type="ECO:0000313" key="1">
    <source>
        <dbReference type="EMBL" id="ALK82743.1"/>
    </source>
</evidence>
<reference evidence="1 2" key="2">
    <citation type="journal article" date="2016" name="Genome Biol. Evol.">
        <title>Extensive mobilome-driven genome diversification in mouse gut-associated Bacteroides vulgatus mpk.</title>
        <authorList>
            <person name="Lange A."/>
            <person name="Beier S."/>
            <person name="Steimle A."/>
            <person name="Autenrieth I.B."/>
            <person name="Huson D.H."/>
            <person name="Frick J.S."/>
        </authorList>
    </citation>
    <scope>NUCLEOTIDE SEQUENCE [LARGE SCALE GENOMIC DNA]</scope>
    <source>
        <strain evidence="2">mpk</strain>
    </source>
</reference>
<dbReference type="PATRIC" id="fig|821.40.peg.129"/>
<reference evidence="2" key="1">
    <citation type="submission" date="2015-10" db="EMBL/GenBank/DDBJ databases">
        <title>Extensive mobilome-driven genome diversification in gut-associated Bacteroides vulgatus mpk.</title>
        <authorList>
            <person name="Beier S."/>
            <person name="Lange A."/>
            <person name="Huson D.H."/>
            <person name="Frick J.-S."/>
            <person name="Autenrieth I.B."/>
        </authorList>
    </citation>
    <scope>NUCLEOTIDE SEQUENCE [LARGE SCALE GENOMIC DNA]</scope>
    <source>
        <strain evidence="2">mpk</strain>
    </source>
</reference>
<dbReference type="EMBL" id="CP013020">
    <property type="protein sequence ID" value="ALK82743.1"/>
    <property type="molecule type" value="Genomic_DNA"/>
</dbReference>
<accession>A0A0P0L051</accession>
<protein>
    <submittedName>
        <fullName evidence="1">Uncharacterized protein</fullName>
    </submittedName>
</protein>
<organism evidence="1 2">
    <name type="scientific">Phocaeicola vulgatus</name>
    <name type="common">Bacteroides vulgatus</name>
    <dbReference type="NCBI Taxonomy" id="821"/>
    <lineage>
        <taxon>Bacteria</taxon>
        <taxon>Pseudomonadati</taxon>
        <taxon>Bacteroidota</taxon>
        <taxon>Bacteroidia</taxon>
        <taxon>Bacteroidales</taxon>
        <taxon>Bacteroidaceae</taxon>
        <taxon>Phocaeicola</taxon>
    </lineage>
</organism>